<sequence>MCTSPNVNEEYHEAFRTKSYIEICNKAQGHLGKTIRLSSPSSSSSTSSTSSSLPFHMHLTEHLLEPRQEIMTNMTQSYKVHILLVDYFEATLEASLFCDKILEGINSMRLSNRRITRVVMLSKRVHDGANENDQNFKDIYKELTSFAMQKNPFYIISTIQFHEIHDQYIELLHRLKSKRRRIRRTISLKRVCKRLGGVVLVTSHCAILVTLLVFSFHSIVGLVAAPAIVGGLVGLFMKRIKMKNENFSTTSYCERLCDQLDVSTKGIYILINDLDTMSRMVKRLHDEVEHRKMIADVCVKNIMKSEILKQVMKDFHEHESSFLDQLEELEEHVYLCFLTINRSRTLVMQKITEKENIGL</sequence>
<dbReference type="STRING" id="3871.A0A1J7H0B1"/>
<dbReference type="Gramene" id="OIW06295">
    <property type="protein sequence ID" value="OIW06295"/>
    <property type="gene ID" value="TanjilG_17669"/>
</dbReference>
<protein>
    <submittedName>
        <fullName evidence="8">Uncharacterized protein</fullName>
    </submittedName>
</protein>
<keyword evidence="3 6" id="KW-0812">Transmembrane</keyword>
<name>A0A1J7H0B1_LUPAN</name>
<evidence type="ECO:0000256" key="1">
    <source>
        <dbReference type="ARBA" id="ARBA00004370"/>
    </source>
</evidence>
<dbReference type="PANTHER" id="PTHR31113">
    <property type="entry name" value="UPF0496 PROTEIN 3-RELATED"/>
    <property type="match status" value="1"/>
</dbReference>
<comment type="similarity">
    <text evidence="2">Belongs to the UPF0496 family.</text>
</comment>
<gene>
    <name evidence="7" type="ORF">TanjilG_17669</name>
    <name evidence="8" type="ORF">TanjilG_17670</name>
</gene>
<dbReference type="Gramene" id="OIW06296">
    <property type="protein sequence ID" value="OIW06296"/>
    <property type="gene ID" value="TanjilG_17670"/>
</dbReference>
<feature type="transmembrane region" description="Helical" evidence="6">
    <location>
        <begin position="191"/>
        <end position="213"/>
    </location>
</feature>
<feature type="transmembrane region" description="Helical" evidence="6">
    <location>
        <begin position="219"/>
        <end position="237"/>
    </location>
</feature>
<evidence type="ECO:0000313" key="8">
    <source>
        <dbReference type="EMBL" id="OIW06296.1"/>
    </source>
</evidence>
<evidence type="ECO:0000256" key="6">
    <source>
        <dbReference type="SAM" id="Phobius"/>
    </source>
</evidence>
<dbReference type="AlphaFoldDB" id="A0A1J7H0B1"/>
<dbReference type="GO" id="GO:0016020">
    <property type="term" value="C:membrane"/>
    <property type="evidence" value="ECO:0007669"/>
    <property type="project" value="UniProtKB-SubCell"/>
</dbReference>
<evidence type="ECO:0000256" key="2">
    <source>
        <dbReference type="ARBA" id="ARBA00009074"/>
    </source>
</evidence>
<organism evidence="8 9">
    <name type="scientific">Lupinus angustifolius</name>
    <name type="common">Narrow-leaved blue lupine</name>
    <dbReference type="NCBI Taxonomy" id="3871"/>
    <lineage>
        <taxon>Eukaryota</taxon>
        <taxon>Viridiplantae</taxon>
        <taxon>Streptophyta</taxon>
        <taxon>Embryophyta</taxon>
        <taxon>Tracheophyta</taxon>
        <taxon>Spermatophyta</taxon>
        <taxon>Magnoliopsida</taxon>
        <taxon>eudicotyledons</taxon>
        <taxon>Gunneridae</taxon>
        <taxon>Pentapetalae</taxon>
        <taxon>rosids</taxon>
        <taxon>fabids</taxon>
        <taxon>Fabales</taxon>
        <taxon>Fabaceae</taxon>
        <taxon>Papilionoideae</taxon>
        <taxon>50 kb inversion clade</taxon>
        <taxon>genistoids sensu lato</taxon>
        <taxon>core genistoids</taxon>
        <taxon>Genisteae</taxon>
        <taxon>Lupinus</taxon>
    </lineage>
</organism>
<reference evidence="8 9" key="1">
    <citation type="journal article" date="2017" name="Plant Biotechnol. J.">
        <title>A comprehensive draft genome sequence for lupin (Lupinus angustifolius), an emerging health food: insights into plant-microbe interactions and legume evolution.</title>
        <authorList>
            <person name="Hane J.K."/>
            <person name="Ming Y."/>
            <person name="Kamphuis L.G."/>
            <person name="Nelson M.N."/>
            <person name="Garg G."/>
            <person name="Atkins C.A."/>
            <person name="Bayer P.E."/>
            <person name="Bravo A."/>
            <person name="Bringans S."/>
            <person name="Cannon S."/>
            <person name="Edwards D."/>
            <person name="Foley R."/>
            <person name="Gao L.L."/>
            <person name="Harrison M.J."/>
            <person name="Huang W."/>
            <person name="Hurgobin B."/>
            <person name="Li S."/>
            <person name="Liu C.W."/>
            <person name="McGrath A."/>
            <person name="Morahan G."/>
            <person name="Murray J."/>
            <person name="Weller J."/>
            <person name="Jian J."/>
            <person name="Singh K.B."/>
        </authorList>
    </citation>
    <scope>NUCLEOTIDE SEQUENCE [LARGE SCALE GENOMIC DNA]</scope>
    <source>
        <strain evidence="9">cv. Tanjil</strain>
        <tissue evidence="8">Whole plant</tissue>
    </source>
</reference>
<dbReference type="Proteomes" id="UP000188354">
    <property type="component" value="Chromosome LG08"/>
</dbReference>
<keyword evidence="4 6" id="KW-1133">Transmembrane helix</keyword>
<evidence type="ECO:0000313" key="9">
    <source>
        <dbReference type="Proteomes" id="UP000188354"/>
    </source>
</evidence>
<comment type="subcellular location">
    <subcellularLocation>
        <location evidence="1">Membrane</location>
    </subcellularLocation>
</comment>
<evidence type="ECO:0000256" key="4">
    <source>
        <dbReference type="ARBA" id="ARBA00022989"/>
    </source>
</evidence>
<keyword evidence="9" id="KW-1185">Reference proteome</keyword>
<proteinExistence type="inferred from homology"/>
<dbReference type="Pfam" id="PF05055">
    <property type="entry name" value="DUF677"/>
    <property type="match status" value="1"/>
</dbReference>
<dbReference type="EMBL" id="CM007368">
    <property type="protein sequence ID" value="OIW06295.1"/>
    <property type="molecule type" value="Genomic_DNA"/>
</dbReference>
<evidence type="ECO:0000313" key="7">
    <source>
        <dbReference type="EMBL" id="OIW06295.1"/>
    </source>
</evidence>
<evidence type="ECO:0000256" key="3">
    <source>
        <dbReference type="ARBA" id="ARBA00022692"/>
    </source>
</evidence>
<dbReference type="PANTHER" id="PTHR31113:SF20">
    <property type="entry name" value="UPF0496 PROTEIN 2-RELATED"/>
    <property type="match status" value="1"/>
</dbReference>
<dbReference type="EMBL" id="CM007368">
    <property type="protein sequence ID" value="OIW06296.1"/>
    <property type="molecule type" value="Genomic_DNA"/>
</dbReference>
<dbReference type="OMA" id="NESCFLE"/>
<evidence type="ECO:0000256" key="5">
    <source>
        <dbReference type="ARBA" id="ARBA00023136"/>
    </source>
</evidence>
<accession>A0A1J7H0B1</accession>
<dbReference type="InterPro" id="IPR007749">
    <property type="entry name" value="DUF677"/>
</dbReference>
<keyword evidence="5 6" id="KW-0472">Membrane</keyword>